<keyword evidence="2" id="KW-0677">Repeat</keyword>
<dbReference type="Gene3D" id="2.120.10.80">
    <property type="entry name" value="Kelch-type beta propeller"/>
    <property type="match status" value="2"/>
</dbReference>
<dbReference type="EMBL" id="OW240923">
    <property type="protein sequence ID" value="CAH2325184.1"/>
    <property type="molecule type" value="Genomic_DNA"/>
</dbReference>
<keyword evidence="5" id="KW-1185">Reference proteome</keyword>
<dbReference type="AlphaFoldDB" id="A0AAD1WT42"/>
<name>A0AAD1WT42_PELCU</name>
<dbReference type="Proteomes" id="UP001295444">
    <property type="component" value="Chromosome 12"/>
</dbReference>
<feature type="region of interest" description="Disordered" evidence="3">
    <location>
        <begin position="115"/>
        <end position="170"/>
    </location>
</feature>
<feature type="compositionally biased region" description="Polar residues" evidence="3">
    <location>
        <begin position="138"/>
        <end position="167"/>
    </location>
</feature>
<dbReference type="InterPro" id="IPR006652">
    <property type="entry name" value="Kelch_1"/>
</dbReference>
<dbReference type="SUPFAM" id="SSF117281">
    <property type="entry name" value="Kelch motif"/>
    <property type="match status" value="2"/>
</dbReference>
<evidence type="ECO:0000313" key="5">
    <source>
        <dbReference type="Proteomes" id="UP001295444"/>
    </source>
</evidence>
<keyword evidence="1" id="KW-0880">Kelch repeat</keyword>
<reference evidence="4" key="1">
    <citation type="submission" date="2022-03" db="EMBL/GenBank/DDBJ databases">
        <authorList>
            <person name="Alioto T."/>
            <person name="Alioto T."/>
            <person name="Gomez Garrido J."/>
        </authorList>
    </citation>
    <scope>NUCLEOTIDE SEQUENCE</scope>
</reference>
<dbReference type="PANTHER" id="PTHR46093:SF19">
    <property type="entry name" value="RAB9 EFFECTOR PROTEIN WITH KELCH MOTIFS-LIKE"/>
    <property type="match status" value="1"/>
</dbReference>
<evidence type="ECO:0000256" key="3">
    <source>
        <dbReference type="SAM" id="MobiDB-lite"/>
    </source>
</evidence>
<dbReference type="InterPro" id="IPR015915">
    <property type="entry name" value="Kelch-typ_b-propeller"/>
</dbReference>
<dbReference type="Pfam" id="PF13415">
    <property type="entry name" value="Beta-prop_FBX42"/>
    <property type="match status" value="1"/>
</dbReference>
<gene>
    <name evidence="4" type="ORF">PECUL_23A048863</name>
</gene>
<evidence type="ECO:0000256" key="2">
    <source>
        <dbReference type="ARBA" id="ARBA00022737"/>
    </source>
</evidence>
<protein>
    <submittedName>
        <fullName evidence="4">Rab9 effector with kelch motifs-like</fullName>
    </submittedName>
</protein>
<dbReference type="PANTHER" id="PTHR46093">
    <property type="entry name" value="ACYL-COA-BINDING DOMAIN-CONTAINING PROTEIN 5"/>
    <property type="match status" value="1"/>
</dbReference>
<sequence length="489" mass="54138">MERVPELYVQCDTRRPPVRLSRSHPCSQNAPCFSAPLPSPLPSQLLVFGMGDWSGLSADGKVIVTLEGGAKKYTLGTLSVESRCFIWECGLTNDAHSPFEEGELRIQMEIQGQKGGKYTGLKQERGKRKRMQEEQENVCPNSGNLNGTTQQKNTNKSGSSKVITSVKGTAGPTGRWGHALCPIDSKTVILVGGQGTRMQFCKDSMWKLNTEEDTWSPAEALADGPSPEARTGHTAVFDPESQRIYVFGGSKNKKWFNDVHILDTETWKWSSVEARGKVPPLSYHSCSLFRGEMFVFGGVFPRPNPEPDGCSDSLYIFDPEHEIWYQPIIFGEKPSARSGHSACLMRRELYIFGGWDTPVCYNDLYLLDLGLMEFSPVKVNGCSPSPRCWHSAAPVSDTHFLTHGGYDGNLALSDTHVFNTVTKTWTSLVHNSLPRLPRAGHSMLPLPRAKEDKNSKGTPQDLLIFGGGDNEGHFYSDTVRLHLADLLVL</sequence>
<evidence type="ECO:0000313" key="4">
    <source>
        <dbReference type="EMBL" id="CAH2325184.1"/>
    </source>
</evidence>
<accession>A0AAD1WT42</accession>
<evidence type="ECO:0000256" key="1">
    <source>
        <dbReference type="ARBA" id="ARBA00022441"/>
    </source>
</evidence>
<feature type="region of interest" description="Disordered" evidence="3">
    <location>
        <begin position="439"/>
        <end position="458"/>
    </location>
</feature>
<dbReference type="SMART" id="SM00612">
    <property type="entry name" value="Kelch"/>
    <property type="match status" value="4"/>
</dbReference>
<proteinExistence type="predicted"/>
<organism evidence="4 5">
    <name type="scientific">Pelobates cultripes</name>
    <name type="common">Western spadefoot toad</name>
    <dbReference type="NCBI Taxonomy" id="61616"/>
    <lineage>
        <taxon>Eukaryota</taxon>
        <taxon>Metazoa</taxon>
        <taxon>Chordata</taxon>
        <taxon>Craniata</taxon>
        <taxon>Vertebrata</taxon>
        <taxon>Euteleostomi</taxon>
        <taxon>Amphibia</taxon>
        <taxon>Batrachia</taxon>
        <taxon>Anura</taxon>
        <taxon>Pelobatoidea</taxon>
        <taxon>Pelobatidae</taxon>
        <taxon>Pelobates</taxon>
    </lineage>
</organism>